<dbReference type="RefSeq" id="WP_138552649.1">
    <property type="nucleotide sequence ID" value="NZ_PNCH01000040.1"/>
</dbReference>
<sequence>MFRVIYRWQVPTENIAEFQATWRATTDAIHESVQGALGSFMLQSSDDPNKVLTIAKWRSRADWVHFWDNSNPEQMHKMRLLAERISVETFDEVEDRTHS</sequence>
<gene>
    <name evidence="2" type="ORF">CWB99_20250</name>
</gene>
<dbReference type="GO" id="GO:0004497">
    <property type="term" value="F:monooxygenase activity"/>
    <property type="evidence" value="ECO:0007669"/>
    <property type="project" value="UniProtKB-KW"/>
</dbReference>
<comment type="caution">
    <text evidence="2">The sequence shown here is derived from an EMBL/GenBank/DDBJ whole genome shotgun (WGS) entry which is preliminary data.</text>
</comment>
<dbReference type="EMBL" id="PNCI01000055">
    <property type="protein sequence ID" value="TMP25947.1"/>
    <property type="molecule type" value="Genomic_DNA"/>
</dbReference>
<dbReference type="Proteomes" id="UP000310249">
    <property type="component" value="Unassembled WGS sequence"/>
</dbReference>
<reference evidence="2 3" key="1">
    <citation type="submission" date="2018-01" db="EMBL/GenBank/DDBJ databases">
        <authorList>
            <person name="Paulsen S."/>
            <person name="Gram L.K."/>
        </authorList>
    </citation>
    <scope>NUCLEOTIDE SEQUENCE [LARGE SCALE GENOMIC DNA]</scope>
    <source>
        <strain evidence="2 3">S2676</strain>
    </source>
</reference>
<protein>
    <submittedName>
        <fullName evidence="2">Antibiotic biosynthesis monooxygenase</fullName>
    </submittedName>
</protein>
<dbReference type="InterPro" id="IPR011008">
    <property type="entry name" value="Dimeric_a/b-barrel"/>
</dbReference>
<keyword evidence="2" id="KW-0503">Monooxygenase</keyword>
<dbReference type="Gene3D" id="3.30.70.100">
    <property type="match status" value="1"/>
</dbReference>
<dbReference type="OrthoDB" id="6105906at2"/>
<evidence type="ECO:0000259" key="1">
    <source>
        <dbReference type="Pfam" id="PF03992"/>
    </source>
</evidence>
<proteinExistence type="predicted"/>
<organism evidence="2 3">
    <name type="scientific">Pseudoalteromonas rubra</name>
    <dbReference type="NCBI Taxonomy" id="43658"/>
    <lineage>
        <taxon>Bacteria</taxon>
        <taxon>Pseudomonadati</taxon>
        <taxon>Pseudomonadota</taxon>
        <taxon>Gammaproteobacteria</taxon>
        <taxon>Alteromonadales</taxon>
        <taxon>Pseudoalteromonadaceae</taxon>
        <taxon>Pseudoalteromonas</taxon>
    </lineage>
</organism>
<reference evidence="3" key="2">
    <citation type="submission" date="2019-06" db="EMBL/GenBank/DDBJ databases">
        <title>Co-occurence of chitin degradation, pigmentation and bioactivity in marine Pseudoalteromonas.</title>
        <authorList>
            <person name="Sonnenschein E.C."/>
            <person name="Bech P.K."/>
        </authorList>
    </citation>
    <scope>NUCLEOTIDE SEQUENCE [LARGE SCALE GENOMIC DNA]</scope>
    <source>
        <strain evidence="3">S2676</strain>
    </source>
</reference>
<dbReference type="Pfam" id="PF03992">
    <property type="entry name" value="ABM"/>
    <property type="match status" value="1"/>
</dbReference>
<keyword evidence="2" id="KW-0560">Oxidoreductase</keyword>
<evidence type="ECO:0000313" key="3">
    <source>
        <dbReference type="Proteomes" id="UP000310249"/>
    </source>
</evidence>
<name>A0A5S3WH00_9GAMM</name>
<dbReference type="AlphaFoldDB" id="A0A5S3WH00"/>
<dbReference type="InterPro" id="IPR007138">
    <property type="entry name" value="ABM_dom"/>
</dbReference>
<evidence type="ECO:0000313" key="2">
    <source>
        <dbReference type="EMBL" id="TMP25947.1"/>
    </source>
</evidence>
<accession>A0A5S3WH00</accession>
<dbReference type="SUPFAM" id="SSF54909">
    <property type="entry name" value="Dimeric alpha+beta barrel"/>
    <property type="match status" value="1"/>
</dbReference>
<feature type="domain" description="ABM" evidence="1">
    <location>
        <begin position="1"/>
        <end position="70"/>
    </location>
</feature>